<feature type="domain" description="Protein kinase" evidence="1">
    <location>
        <begin position="61"/>
        <end position="158"/>
    </location>
</feature>
<dbReference type="InterPro" id="IPR011009">
    <property type="entry name" value="Kinase-like_dom_sf"/>
</dbReference>
<protein>
    <recommendedName>
        <fullName evidence="1">Protein kinase domain-containing protein</fullName>
    </recommendedName>
</protein>
<dbReference type="PROSITE" id="PS50011">
    <property type="entry name" value="PROTEIN_KINASE_DOM"/>
    <property type="match status" value="1"/>
</dbReference>
<dbReference type="STRING" id="1280837.A0A316V3D0"/>
<dbReference type="InterPro" id="IPR000719">
    <property type="entry name" value="Prot_kinase_dom"/>
</dbReference>
<dbReference type="Proteomes" id="UP000245771">
    <property type="component" value="Unassembled WGS sequence"/>
</dbReference>
<evidence type="ECO:0000313" key="2">
    <source>
        <dbReference type="EMBL" id="PWN31962.1"/>
    </source>
</evidence>
<dbReference type="RefSeq" id="XP_025352264.1">
    <property type="nucleotide sequence ID" value="XM_025496763.1"/>
</dbReference>
<organism evidence="2 3">
    <name type="scientific">Meira miltonrushii</name>
    <dbReference type="NCBI Taxonomy" id="1280837"/>
    <lineage>
        <taxon>Eukaryota</taxon>
        <taxon>Fungi</taxon>
        <taxon>Dikarya</taxon>
        <taxon>Basidiomycota</taxon>
        <taxon>Ustilaginomycotina</taxon>
        <taxon>Exobasidiomycetes</taxon>
        <taxon>Exobasidiales</taxon>
        <taxon>Brachybasidiaceae</taxon>
        <taxon>Meira</taxon>
    </lineage>
</organism>
<proteinExistence type="predicted"/>
<dbReference type="AlphaFoldDB" id="A0A316V3D0"/>
<dbReference type="SUPFAM" id="SSF56112">
    <property type="entry name" value="Protein kinase-like (PK-like)"/>
    <property type="match status" value="1"/>
</dbReference>
<name>A0A316V3D0_9BASI</name>
<dbReference type="EMBL" id="KZ819606">
    <property type="protein sequence ID" value="PWN31962.1"/>
    <property type="molecule type" value="Genomic_DNA"/>
</dbReference>
<dbReference type="GO" id="GO:0004672">
    <property type="term" value="F:protein kinase activity"/>
    <property type="evidence" value="ECO:0007669"/>
    <property type="project" value="InterPro"/>
</dbReference>
<evidence type="ECO:0000259" key="1">
    <source>
        <dbReference type="PROSITE" id="PS50011"/>
    </source>
</evidence>
<evidence type="ECO:0000313" key="3">
    <source>
        <dbReference type="Proteomes" id="UP000245771"/>
    </source>
</evidence>
<dbReference type="GeneID" id="37018544"/>
<dbReference type="Gene3D" id="3.30.200.20">
    <property type="entry name" value="Phosphorylase Kinase, domain 1"/>
    <property type="match status" value="1"/>
</dbReference>
<keyword evidence="3" id="KW-1185">Reference proteome</keyword>
<accession>A0A316V3D0</accession>
<reference evidence="2 3" key="1">
    <citation type="journal article" date="2018" name="Mol. Biol. Evol.">
        <title>Broad Genomic Sampling Reveals a Smut Pathogenic Ancestry of the Fungal Clade Ustilaginomycotina.</title>
        <authorList>
            <person name="Kijpornyongpan T."/>
            <person name="Mondo S.J."/>
            <person name="Barry K."/>
            <person name="Sandor L."/>
            <person name="Lee J."/>
            <person name="Lipzen A."/>
            <person name="Pangilinan J."/>
            <person name="LaButti K."/>
            <person name="Hainaut M."/>
            <person name="Henrissat B."/>
            <person name="Grigoriev I.V."/>
            <person name="Spatafora J.W."/>
            <person name="Aime M.C."/>
        </authorList>
    </citation>
    <scope>NUCLEOTIDE SEQUENCE [LARGE SCALE GENOMIC DNA]</scope>
    <source>
        <strain evidence="2 3">MCA 3882</strain>
    </source>
</reference>
<feature type="non-terminal residue" evidence="2">
    <location>
        <position position="158"/>
    </location>
</feature>
<dbReference type="InParanoid" id="A0A316V3D0"/>
<sequence>MNGHVDLSRGLAAAPPTPRSISDFMTLVREEAARQANAPFLEQLSAKPSKDLETKFNGYKFKKIRKAGEGGFSTVWVVRGPYAAPDPLNPGAYIDVAEQDQAYFAMKQVTLKKMEQVSREEVLEECNLLQTLASKRNNEDFILRFFGWKSSTGSLKIL</sequence>
<gene>
    <name evidence="2" type="ORF">FA14DRAFT_126844</name>
</gene>
<dbReference type="GO" id="GO:0005524">
    <property type="term" value="F:ATP binding"/>
    <property type="evidence" value="ECO:0007669"/>
    <property type="project" value="InterPro"/>
</dbReference>
<dbReference type="OrthoDB" id="10531022at2759"/>